<sequence length="70" mass="8014">MYSIAGFITDNGTDVCKKAACCTSLFVNGHTFRYSPKNHCFQDPIGHTFRYLTKINKKWPVFHKIAEPMS</sequence>
<reference evidence="1 2" key="1">
    <citation type="submission" date="2017-08" db="EMBL/GenBank/DDBJ databases">
        <authorList>
            <person name="de Groot N.N."/>
        </authorList>
    </citation>
    <scope>NUCLEOTIDE SEQUENCE [LARGE SCALE GENOMIC DNA]</scope>
    <source>
        <strain evidence="1 2">JC228</strain>
    </source>
</reference>
<name>A0A285CQP4_9BACI</name>
<dbReference type="AlphaFoldDB" id="A0A285CQP4"/>
<proteinExistence type="predicted"/>
<organism evidence="1 2">
    <name type="scientific">Bacillus oleivorans</name>
    <dbReference type="NCBI Taxonomy" id="1448271"/>
    <lineage>
        <taxon>Bacteria</taxon>
        <taxon>Bacillati</taxon>
        <taxon>Bacillota</taxon>
        <taxon>Bacilli</taxon>
        <taxon>Bacillales</taxon>
        <taxon>Bacillaceae</taxon>
        <taxon>Bacillus</taxon>
    </lineage>
</organism>
<keyword evidence="2" id="KW-1185">Reference proteome</keyword>
<protein>
    <submittedName>
        <fullName evidence="1">Uncharacterized protein</fullName>
    </submittedName>
</protein>
<accession>A0A285CQP4</accession>
<evidence type="ECO:0000313" key="1">
    <source>
        <dbReference type="EMBL" id="SNX69841.1"/>
    </source>
</evidence>
<evidence type="ECO:0000313" key="2">
    <source>
        <dbReference type="Proteomes" id="UP000219546"/>
    </source>
</evidence>
<dbReference type="Proteomes" id="UP000219546">
    <property type="component" value="Unassembled WGS sequence"/>
</dbReference>
<gene>
    <name evidence="1" type="ORF">SAMN05877753_103257</name>
</gene>
<dbReference type="EMBL" id="OAOP01000003">
    <property type="protein sequence ID" value="SNX69841.1"/>
    <property type="molecule type" value="Genomic_DNA"/>
</dbReference>
<dbReference type="RefSeq" id="WP_097158179.1">
    <property type="nucleotide sequence ID" value="NZ_JBEPMQ010000002.1"/>
</dbReference>